<dbReference type="Pfam" id="PF03699">
    <property type="entry name" value="UPF0182"/>
    <property type="match status" value="1"/>
</dbReference>
<feature type="transmembrane region" description="Helical" evidence="5">
    <location>
        <begin position="162"/>
        <end position="182"/>
    </location>
</feature>
<dbReference type="GO" id="GO:0005886">
    <property type="term" value="C:plasma membrane"/>
    <property type="evidence" value="ECO:0007669"/>
    <property type="project" value="UniProtKB-SubCell"/>
</dbReference>
<keyword evidence="1 5" id="KW-1003">Cell membrane</keyword>
<evidence type="ECO:0000256" key="6">
    <source>
        <dbReference type="SAM" id="MobiDB-lite"/>
    </source>
</evidence>
<keyword evidence="4 5" id="KW-0472">Membrane</keyword>
<dbReference type="InterPro" id="IPR005372">
    <property type="entry name" value="UPF0182"/>
</dbReference>
<keyword evidence="2 5" id="KW-0812">Transmembrane</keyword>
<feature type="region of interest" description="Disordered" evidence="6">
    <location>
        <begin position="27"/>
        <end position="60"/>
    </location>
</feature>
<feature type="transmembrane region" description="Helical" evidence="5">
    <location>
        <begin position="71"/>
        <end position="91"/>
    </location>
</feature>
<evidence type="ECO:0000256" key="3">
    <source>
        <dbReference type="ARBA" id="ARBA00022989"/>
    </source>
</evidence>
<feature type="transmembrane region" description="Helical" evidence="5">
    <location>
        <begin position="298"/>
        <end position="318"/>
    </location>
</feature>
<evidence type="ECO:0000256" key="4">
    <source>
        <dbReference type="ARBA" id="ARBA00023136"/>
    </source>
</evidence>
<dbReference type="HAMAP" id="MF_01600">
    <property type="entry name" value="UPF0182"/>
    <property type="match status" value="1"/>
</dbReference>
<dbReference type="GO" id="GO:0005576">
    <property type="term" value="C:extracellular region"/>
    <property type="evidence" value="ECO:0007669"/>
    <property type="project" value="TreeGrafter"/>
</dbReference>
<evidence type="ECO:0000256" key="5">
    <source>
        <dbReference type="HAMAP-Rule" id="MF_01600"/>
    </source>
</evidence>
<dbReference type="EMBL" id="VXPY01000095">
    <property type="protein sequence ID" value="MYD91404.1"/>
    <property type="molecule type" value="Genomic_DNA"/>
</dbReference>
<proteinExistence type="inferred from homology"/>
<feature type="compositionally biased region" description="Gly residues" evidence="6">
    <location>
        <begin position="44"/>
        <end position="53"/>
    </location>
</feature>
<sequence>MLRNVPTMTKSNGRDPFRDLLEQLQQREQSEQANGNGNLTPSLDGGGNDTGNDGGEEVIREEGPQFGGRRLIWSVVLFLLIMLSTRLLGYFTDWLWFDSLELTSVYVTRIVASGTTFLVSGILFWLLLAGNIWLASRINRRTEGSTLDSTAQQMVGFRVTPLLYVGSAILAVMSGLAMMSLWEEILLYLNQVEFGLTDPIFNRDVGFFVFSLPIWQAVRSLLLTAFVFALIGTMLVNGFNWRQWFEDRRVKTHLSLLVVAILLLLTWQYRLQSFDLVYSNRGAVFGAGFTDVNAQLPIYQTLFFVTLAIAALVLVNIFLKFAWKVIVYALGIWVVVAVLAGNFVPNLIQRFVVNPNEFIREEPYIERNIALTRKAYNLDTLESVAFNARETLTLDDLTRENETIANIRLWDYRPMRISYNQLQVLRQYYEFQDIDIDRYVVDGTLKQVLLAARELDPRQLSGEAQTWVNERLVFTHGYGVAASPVAEITFDGNPTFILKDLPPKGSIPVEKPQLYFSELSHNYVIVNTDTEEFDYPSEEGNVFTRFDADSGIRIGNFLTRLAFTIRFADTNLLLTGAIGPDSRLLWKRNIYERLQEIAPFLVYDDDPYIVIGDDGGLYWFIDAYTTSLRFPYSQPSTLNRPLNYIRNSVKVIVNAYDGEVDFYLVDESDPIAAAYRKVFPRLFTDFAEMPDGLRAHIRFPQDLFTVQARILTVYHMTEPNEFYNREDVWQWPQEYFDNQPREMEPYYVLMQLPGSDQLDFNQILPFTPANRKNMIAWFAAKSNPDEYGEKLLVTFGKDSLVYGPEQIEARIDQDPTISAQLSLWNQQGSQVIRGNLLVIPLGNSLLYVEPLYLQAAAGIPELKRVIVAANDRVVMAPNLGLALVEVFGEGLLDDEVLAGLVGEGALLEPSPVAETPVEPQEPAAEPRPDVTVPPLAELEGASLAQLIVAANNAYATAIQAQQAGDWAGYGDALARLEAVLAQLAEEASAVQESDTDT</sequence>
<feature type="transmembrane region" description="Helical" evidence="5">
    <location>
        <begin position="253"/>
        <end position="271"/>
    </location>
</feature>
<dbReference type="PANTHER" id="PTHR39344:SF1">
    <property type="entry name" value="UPF0182 PROTEIN SLL1060"/>
    <property type="match status" value="1"/>
</dbReference>
<evidence type="ECO:0000256" key="1">
    <source>
        <dbReference type="ARBA" id="ARBA00022475"/>
    </source>
</evidence>
<evidence type="ECO:0000313" key="7">
    <source>
        <dbReference type="EMBL" id="MYD91404.1"/>
    </source>
</evidence>
<name>A0A6B1DYE5_9CHLR</name>
<feature type="region of interest" description="Disordered" evidence="6">
    <location>
        <begin position="912"/>
        <end position="932"/>
    </location>
</feature>
<evidence type="ECO:0000256" key="2">
    <source>
        <dbReference type="ARBA" id="ARBA00022692"/>
    </source>
</evidence>
<accession>A0A6B1DYE5</accession>
<reference evidence="7" key="1">
    <citation type="submission" date="2019-09" db="EMBL/GenBank/DDBJ databases">
        <title>Characterisation of the sponge microbiome using genome-centric metagenomics.</title>
        <authorList>
            <person name="Engelberts J.P."/>
            <person name="Robbins S.J."/>
            <person name="De Goeij J.M."/>
            <person name="Aranda M."/>
            <person name="Bell S.C."/>
            <person name="Webster N.S."/>
        </authorList>
    </citation>
    <scope>NUCLEOTIDE SEQUENCE</scope>
    <source>
        <strain evidence="7">SB0662_bin_9</strain>
    </source>
</reference>
<feature type="transmembrane region" description="Helical" evidence="5">
    <location>
        <begin position="325"/>
        <end position="344"/>
    </location>
</feature>
<comment type="caution">
    <text evidence="7">The sequence shown here is derived from an EMBL/GenBank/DDBJ whole genome shotgun (WGS) entry which is preliminary data.</text>
</comment>
<organism evidence="7">
    <name type="scientific">Caldilineaceae bacterium SB0662_bin_9</name>
    <dbReference type="NCBI Taxonomy" id="2605258"/>
    <lineage>
        <taxon>Bacteria</taxon>
        <taxon>Bacillati</taxon>
        <taxon>Chloroflexota</taxon>
        <taxon>Caldilineae</taxon>
        <taxon>Caldilineales</taxon>
        <taxon>Caldilineaceae</taxon>
    </lineage>
</organism>
<comment type="similarity">
    <text evidence="5">Belongs to the UPF0182 family.</text>
</comment>
<dbReference type="AlphaFoldDB" id="A0A6B1DYE5"/>
<gene>
    <name evidence="7" type="ORF">F4Y08_13885</name>
</gene>
<feature type="transmembrane region" description="Helical" evidence="5">
    <location>
        <begin position="111"/>
        <end position="134"/>
    </location>
</feature>
<keyword evidence="3 5" id="KW-1133">Transmembrane helix</keyword>
<dbReference type="PANTHER" id="PTHR39344">
    <property type="entry name" value="UPF0182 PROTEIN SLL1060"/>
    <property type="match status" value="1"/>
</dbReference>
<comment type="subcellular location">
    <subcellularLocation>
        <location evidence="5">Cell membrane</location>
        <topology evidence="5">Multi-pass membrane protein</topology>
    </subcellularLocation>
</comment>
<protein>
    <recommendedName>
        <fullName evidence="5">UPF0182 protein F4Y08_13885</fullName>
    </recommendedName>
</protein>
<feature type="transmembrane region" description="Helical" evidence="5">
    <location>
        <begin position="221"/>
        <end position="241"/>
    </location>
</feature>